<organism evidence="1 2">
    <name type="scientific">Lentinula edodes</name>
    <name type="common">Shiitake mushroom</name>
    <name type="synonym">Lentinus edodes</name>
    <dbReference type="NCBI Taxonomy" id="5353"/>
    <lineage>
        <taxon>Eukaryota</taxon>
        <taxon>Fungi</taxon>
        <taxon>Dikarya</taxon>
        <taxon>Basidiomycota</taxon>
        <taxon>Agaricomycotina</taxon>
        <taxon>Agaricomycetes</taxon>
        <taxon>Agaricomycetidae</taxon>
        <taxon>Agaricales</taxon>
        <taxon>Marasmiineae</taxon>
        <taxon>Omphalotaceae</taxon>
        <taxon>Lentinula</taxon>
    </lineage>
</organism>
<gene>
    <name evidence="1" type="ORF">LENED_000780</name>
</gene>
<accession>A0A1Q3DWX1</accession>
<proteinExistence type="predicted"/>
<comment type="caution">
    <text evidence="1">The sequence shown here is derived from an EMBL/GenBank/DDBJ whole genome shotgun (WGS) entry which is preliminary data.</text>
</comment>
<evidence type="ECO:0000313" key="2">
    <source>
        <dbReference type="Proteomes" id="UP000188533"/>
    </source>
</evidence>
<dbReference type="Proteomes" id="UP000188533">
    <property type="component" value="Unassembled WGS sequence"/>
</dbReference>
<protein>
    <submittedName>
        <fullName evidence="1">Uncharacterized protein</fullName>
    </submittedName>
</protein>
<dbReference type="AlphaFoldDB" id="A0A1Q3DWX1"/>
<reference evidence="1 2" key="2">
    <citation type="submission" date="2017-02" db="EMBL/GenBank/DDBJ databases">
        <title>A genome survey and senescence transcriptome analysis in Lentinula edodes.</title>
        <authorList>
            <person name="Sakamoto Y."/>
            <person name="Nakade K."/>
            <person name="Sato S."/>
            <person name="Yoshida Y."/>
            <person name="Miyazaki K."/>
            <person name="Natsume S."/>
            <person name="Konno N."/>
        </authorList>
    </citation>
    <scope>NUCLEOTIDE SEQUENCE [LARGE SCALE GENOMIC DNA]</scope>
    <source>
        <strain evidence="1 2">NBRC 111202</strain>
    </source>
</reference>
<evidence type="ECO:0000313" key="1">
    <source>
        <dbReference type="EMBL" id="GAV99333.1"/>
    </source>
</evidence>
<sequence length="149" mass="16793">MGKMHKRNDPIFLFYWQEEEEVPAWSPSRTTGAHSTEKRSKSNYLCSPLTSTVLAMNQFVARFGNDPSIQGAITTDYIYIQWCDSGVFVSLLLDLEGHYSMIVLVEVAQNSEYREMFSIIPLYNTELSLPQTRGFLVGGLVSVLLSLTG</sequence>
<keyword evidence="2" id="KW-1185">Reference proteome</keyword>
<name>A0A1Q3DWX1_LENED</name>
<dbReference type="EMBL" id="BDGU01000013">
    <property type="protein sequence ID" value="GAV99333.1"/>
    <property type="molecule type" value="Genomic_DNA"/>
</dbReference>
<reference evidence="1 2" key="1">
    <citation type="submission" date="2016-08" db="EMBL/GenBank/DDBJ databases">
        <authorList>
            <consortium name="Lentinula edodes genome sequencing consortium"/>
            <person name="Sakamoto Y."/>
            <person name="Nakade K."/>
            <person name="Sato S."/>
            <person name="Yoshida Y."/>
            <person name="Miyazaki K."/>
            <person name="Natsume S."/>
            <person name="Konno N."/>
        </authorList>
    </citation>
    <scope>NUCLEOTIDE SEQUENCE [LARGE SCALE GENOMIC DNA]</scope>
    <source>
        <strain evidence="1 2">NBRC 111202</strain>
    </source>
</reference>